<proteinExistence type="predicted"/>
<evidence type="ECO:0000256" key="16">
    <source>
        <dbReference type="SAM" id="Phobius"/>
    </source>
</evidence>
<comment type="subcellular location">
    <subcellularLocation>
        <location evidence="3">Cytoplasm</location>
    </subcellularLocation>
</comment>
<dbReference type="CDD" id="cd16917">
    <property type="entry name" value="HATPase_UhpB-NarQ-NarX-like"/>
    <property type="match status" value="1"/>
</dbReference>
<feature type="transmembrane region" description="Helical" evidence="16">
    <location>
        <begin position="180"/>
        <end position="197"/>
    </location>
</feature>
<comment type="catalytic activity">
    <reaction evidence="1">
        <text>ATP + protein L-histidine = ADP + protein N-phospho-L-histidine.</text>
        <dbReference type="EC" id="2.7.13.3"/>
    </reaction>
</comment>
<evidence type="ECO:0000256" key="13">
    <source>
        <dbReference type="ARBA" id="ARBA00023014"/>
    </source>
</evidence>
<accession>A0A4V3CFV1</accession>
<keyword evidence="7" id="KW-0963">Cytoplasm</keyword>
<dbReference type="GO" id="GO:0006355">
    <property type="term" value="P:regulation of DNA-templated transcription"/>
    <property type="evidence" value="ECO:0007669"/>
    <property type="project" value="InterPro"/>
</dbReference>
<dbReference type="Gene3D" id="1.20.5.1930">
    <property type="match status" value="1"/>
</dbReference>
<evidence type="ECO:0000259" key="18">
    <source>
        <dbReference type="PROSITE" id="PS50112"/>
    </source>
</evidence>
<dbReference type="InterPro" id="IPR003594">
    <property type="entry name" value="HATPase_dom"/>
</dbReference>
<dbReference type="Proteomes" id="UP000295064">
    <property type="component" value="Unassembled WGS sequence"/>
</dbReference>
<protein>
    <recommendedName>
        <fullName evidence="5">Oxygen sensor histidine kinase NreB</fullName>
        <ecNumber evidence="4">2.7.13.3</ecNumber>
    </recommendedName>
    <alternativeName>
        <fullName evidence="15">Nitrogen regulation protein B</fullName>
    </alternativeName>
</protein>
<feature type="transmembrane region" description="Helical" evidence="16">
    <location>
        <begin position="146"/>
        <end position="168"/>
    </location>
</feature>
<feature type="domain" description="Histidine kinase" evidence="17">
    <location>
        <begin position="365"/>
        <end position="560"/>
    </location>
</feature>
<dbReference type="SUPFAM" id="SSF55785">
    <property type="entry name" value="PYP-like sensor domain (PAS domain)"/>
    <property type="match status" value="1"/>
</dbReference>
<dbReference type="SUPFAM" id="SSF55874">
    <property type="entry name" value="ATPase domain of HSP90 chaperone/DNA topoisomerase II/histidine kinase"/>
    <property type="match status" value="1"/>
</dbReference>
<dbReference type="Gene3D" id="3.30.450.20">
    <property type="entry name" value="PAS domain"/>
    <property type="match status" value="1"/>
</dbReference>
<evidence type="ECO:0000256" key="2">
    <source>
        <dbReference type="ARBA" id="ARBA00001966"/>
    </source>
</evidence>
<comment type="caution">
    <text evidence="19">The sequence shown here is derived from an EMBL/GenBank/DDBJ whole genome shotgun (WGS) entry which is preliminary data.</text>
</comment>
<keyword evidence="13" id="KW-0411">Iron-sulfur</keyword>
<feature type="transmembrane region" description="Helical" evidence="16">
    <location>
        <begin position="6"/>
        <end position="25"/>
    </location>
</feature>
<dbReference type="InterPro" id="IPR035965">
    <property type="entry name" value="PAS-like_dom_sf"/>
</dbReference>
<dbReference type="SMART" id="SM00387">
    <property type="entry name" value="HATPase_c"/>
    <property type="match status" value="1"/>
</dbReference>
<evidence type="ECO:0000256" key="12">
    <source>
        <dbReference type="ARBA" id="ARBA00023012"/>
    </source>
</evidence>
<dbReference type="InterPro" id="IPR000014">
    <property type="entry name" value="PAS"/>
</dbReference>
<evidence type="ECO:0000256" key="1">
    <source>
        <dbReference type="ARBA" id="ARBA00000085"/>
    </source>
</evidence>
<evidence type="ECO:0000256" key="10">
    <source>
        <dbReference type="ARBA" id="ARBA00022777"/>
    </source>
</evidence>
<dbReference type="InterPro" id="IPR004358">
    <property type="entry name" value="Sig_transdc_His_kin-like_C"/>
</dbReference>
<keyword evidence="6" id="KW-0004">4Fe-4S</keyword>
<evidence type="ECO:0000256" key="4">
    <source>
        <dbReference type="ARBA" id="ARBA00012438"/>
    </source>
</evidence>
<dbReference type="EMBL" id="SNWX01000001">
    <property type="protein sequence ID" value="TDO95272.1"/>
    <property type="molecule type" value="Genomic_DNA"/>
</dbReference>
<dbReference type="InterPro" id="IPR011712">
    <property type="entry name" value="Sig_transdc_His_kin_sub3_dim/P"/>
</dbReference>
<dbReference type="GO" id="GO:0051539">
    <property type="term" value="F:4 iron, 4 sulfur cluster binding"/>
    <property type="evidence" value="ECO:0007669"/>
    <property type="project" value="UniProtKB-KW"/>
</dbReference>
<evidence type="ECO:0000256" key="15">
    <source>
        <dbReference type="ARBA" id="ARBA00030800"/>
    </source>
</evidence>
<evidence type="ECO:0000256" key="9">
    <source>
        <dbReference type="ARBA" id="ARBA00022723"/>
    </source>
</evidence>
<dbReference type="OrthoDB" id="199946at2"/>
<keyword evidence="9" id="KW-0479">Metal-binding</keyword>
<keyword evidence="11" id="KW-0408">Iron</keyword>
<name>A0A4V3CFV1_9FIRM</name>
<feature type="domain" description="PAS" evidence="18">
    <location>
        <begin position="241"/>
        <end position="281"/>
    </location>
</feature>
<dbReference type="PRINTS" id="PR00344">
    <property type="entry name" value="BCTRLSENSOR"/>
</dbReference>
<reference evidence="19 20" key="1">
    <citation type="submission" date="2019-03" db="EMBL/GenBank/DDBJ databases">
        <title>Subsurface microbial communities from deep shales in Ohio and West Virginia, USA.</title>
        <authorList>
            <person name="Wrighton K."/>
        </authorList>
    </citation>
    <scope>NUCLEOTIDE SEQUENCE [LARGE SCALE GENOMIC DNA]</scope>
    <source>
        <strain evidence="19 20">MA284_T2</strain>
    </source>
</reference>
<comment type="cofactor">
    <cofactor evidence="2">
        <name>[4Fe-4S] cluster</name>
        <dbReference type="ChEBI" id="CHEBI:49883"/>
    </cofactor>
</comment>
<evidence type="ECO:0000256" key="11">
    <source>
        <dbReference type="ARBA" id="ARBA00023004"/>
    </source>
</evidence>
<dbReference type="EC" id="2.7.13.3" evidence="4"/>
<evidence type="ECO:0000256" key="6">
    <source>
        <dbReference type="ARBA" id="ARBA00022485"/>
    </source>
</evidence>
<dbReference type="PROSITE" id="PS50109">
    <property type="entry name" value="HIS_KIN"/>
    <property type="match status" value="1"/>
</dbReference>
<keyword evidence="8" id="KW-0808">Transferase</keyword>
<evidence type="ECO:0000259" key="17">
    <source>
        <dbReference type="PROSITE" id="PS50109"/>
    </source>
</evidence>
<evidence type="ECO:0000313" key="19">
    <source>
        <dbReference type="EMBL" id="TDO95272.1"/>
    </source>
</evidence>
<evidence type="ECO:0000256" key="3">
    <source>
        <dbReference type="ARBA" id="ARBA00004496"/>
    </source>
</evidence>
<dbReference type="GO" id="GO:0046872">
    <property type="term" value="F:metal ion binding"/>
    <property type="evidence" value="ECO:0007669"/>
    <property type="project" value="UniProtKB-KW"/>
</dbReference>
<dbReference type="Pfam" id="PF07730">
    <property type="entry name" value="HisKA_3"/>
    <property type="match status" value="1"/>
</dbReference>
<feature type="transmembrane region" description="Helical" evidence="16">
    <location>
        <begin position="37"/>
        <end position="54"/>
    </location>
</feature>
<keyword evidence="12" id="KW-0902">Two-component regulatory system</keyword>
<keyword evidence="16" id="KW-0812">Transmembrane</keyword>
<keyword evidence="16" id="KW-1133">Transmembrane helix</keyword>
<comment type="function">
    <text evidence="14">Member of the two-component regulatory system NreB/NreC involved in the control of dissimilatory nitrate/nitrite reduction in response to oxygen. NreB functions as a direct oxygen sensor histidine kinase which is autophosphorylated, in the absence of oxygen, probably at the conserved histidine residue, and transfers its phosphate group probably to a conserved aspartate residue of NreC. NreB/NreC activates the expression of the nitrate (narGHJI) and nitrite (nir) reductase operons, as well as the putative nitrate transporter gene narT.</text>
</comment>
<evidence type="ECO:0000256" key="7">
    <source>
        <dbReference type="ARBA" id="ARBA00022490"/>
    </source>
</evidence>
<keyword evidence="16" id="KW-0472">Membrane</keyword>
<evidence type="ECO:0000256" key="14">
    <source>
        <dbReference type="ARBA" id="ARBA00024827"/>
    </source>
</evidence>
<gene>
    <name evidence="19" type="ORF">DFR79_101273</name>
</gene>
<feature type="transmembrane region" description="Helical" evidence="16">
    <location>
        <begin position="101"/>
        <end position="117"/>
    </location>
</feature>
<keyword evidence="10" id="KW-0418">Kinase</keyword>
<dbReference type="GO" id="GO:0005737">
    <property type="term" value="C:cytoplasm"/>
    <property type="evidence" value="ECO:0007669"/>
    <property type="project" value="UniProtKB-SubCell"/>
</dbReference>
<dbReference type="InterPro" id="IPR036890">
    <property type="entry name" value="HATPase_C_sf"/>
</dbReference>
<dbReference type="InterPro" id="IPR031621">
    <property type="entry name" value="HisKA_7TM"/>
</dbReference>
<dbReference type="NCBIfam" id="TIGR00229">
    <property type="entry name" value="sensory_box"/>
    <property type="match status" value="1"/>
</dbReference>
<dbReference type="CDD" id="cd00130">
    <property type="entry name" value="PAS"/>
    <property type="match status" value="1"/>
</dbReference>
<dbReference type="SMART" id="SM00091">
    <property type="entry name" value="PAS"/>
    <property type="match status" value="1"/>
</dbReference>
<dbReference type="PROSITE" id="PS50112">
    <property type="entry name" value="PAS"/>
    <property type="match status" value="1"/>
</dbReference>
<dbReference type="InterPro" id="IPR013767">
    <property type="entry name" value="PAS_fold"/>
</dbReference>
<dbReference type="AlphaFoldDB" id="A0A4V3CFV1"/>
<organism evidence="19 20">
    <name type="scientific">Halanaerobium saccharolyticum</name>
    <dbReference type="NCBI Taxonomy" id="43595"/>
    <lineage>
        <taxon>Bacteria</taxon>
        <taxon>Bacillati</taxon>
        <taxon>Bacillota</taxon>
        <taxon>Clostridia</taxon>
        <taxon>Halanaerobiales</taxon>
        <taxon>Halanaerobiaceae</taxon>
        <taxon>Halanaerobium</taxon>
    </lineage>
</organism>
<dbReference type="GO" id="GO:0000155">
    <property type="term" value="F:phosphorelay sensor kinase activity"/>
    <property type="evidence" value="ECO:0007669"/>
    <property type="project" value="InterPro"/>
</dbReference>
<evidence type="ECO:0000313" key="20">
    <source>
        <dbReference type="Proteomes" id="UP000295064"/>
    </source>
</evidence>
<dbReference type="Pfam" id="PF16927">
    <property type="entry name" value="HisKA_7TM"/>
    <property type="match status" value="1"/>
</dbReference>
<dbReference type="Pfam" id="PF00989">
    <property type="entry name" value="PAS"/>
    <property type="match status" value="1"/>
</dbReference>
<dbReference type="InterPro" id="IPR050482">
    <property type="entry name" value="Sensor_HK_TwoCompSys"/>
</dbReference>
<dbReference type="Pfam" id="PF02518">
    <property type="entry name" value="HATPase_c"/>
    <property type="match status" value="1"/>
</dbReference>
<dbReference type="GO" id="GO:0046983">
    <property type="term" value="F:protein dimerization activity"/>
    <property type="evidence" value="ECO:0007669"/>
    <property type="project" value="InterPro"/>
</dbReference>
<evidence type="ECO:0000256" key="8">
    <source>
        <dbReference type="ARBA" id="ARBA00022679"/>
    </source>
</evidence>
<dbReference type="InterPro" id="IPR005467">
    <property type="entry name" value="His_kinase_dom"/>
</dbReference>
<dbReference type="PANTHER" id="PTHR24421">
    <property type="entry name" value="NITRATE/NITRITE SENSOR PROTEIN NARX-RELATED"/>
    <property type="match status" value="1"/>
</dbReference>
<evidence type="ECO:0000256" key="5">
    <source>
        <dbReference type="ARBA" id="ARBA00017322"/>
    </source>
</evidence>
<dbReference type="RefSeq" id="WP_133513700.1">
    <property type="nucleotide sequence ID" value="NZ_SNWX01000001.1"/>
</dbReference>
<feature type="transmembrane region" description="Helical" evidence="16">
    <location>
        <begin position="66"/>
        <end position="89"/>
    </location>
</feature>
<dbReference type="Gene3D" id="3.30.565.10">
    <property type="entry name" value="Histidine kinase-like ATPase, C-terminal domain"/>
    <property type="match status" value="1"/>
</dbReference>
<sequence>MNYHFVPYLIPLAISFTVMIILAFYSYKNCNVKGAKAFVLNMILGAIWAGANALEMAGSDFSTKIIWANLQYLVYAFAPLVWLTMVLQFSSRENLVNKKNLVLMSIIPVITVFLAWTDQYHGLIRSNFALKMAANFSYITKDYGPWFWVHFVYSYFLNLSTVYFLLKTVWLNNKAYRKQAFYLLTGFLILMISNFLYVSKLTPLPEFDFSPITISISGLIIARGIFHFRLFDIVPVARATVIENINSGMIVIDTQNRIIDINPKAESMFKIKNEDIYGKNLKDLSVQLVNIYEDMKNEQNQQQELTYFDQKNKHYYELFISTIKDYRQKKAADILIINDVSKVKKARDQIIKQQQKLAVKEERERLSRDLHDNLGQVLSFSNVQIQAARKELKNENFKKTDRYLKRLNQIINNAHKDVREYAYSIRNDYYSKQNINQLFKNEISYFENNCHLVIKTKFKEKFNYNFGTEEITQLHFILKEALTNILKHAEAEIIWVELVEENGIKLVIKDNGKGITVEDYNSGSGLSIMKERTHLIGGVFKINSEPQKGTSIIVNLSNLESSI</sequence>
<dbReference type="GO" id="GO:0016020">
    <property type="term" value="C:membrane"/>
    <property type="evidence" value="ECO:0007669"/>
    <property type="project" value="InterPro"/>
</dbReference>